<evidence type="ECO:0000256" key="3">
    <source>
        <dbReference type="ARBA" id="ARBA00023004"/>
    </source>
</evidence>
<evidence type="ECO:0000256" key="1">
    <source>
        <dbReference type="ARBA" id="ARBA00010617"/>
    </source>
</evidence>
<organism evidence="5 6">
    <name type="scientific">Dillenia turbinata</name>
    <dbReference type="NCBI Taxonomy" id="194707"/>
    <lineage>
        <taxon>Eukaryota</taxon>
        <taxon>Viridiplantae</taxon>
        <taxon>Streptophyta</taxon>
        <taxon>Embryophyta</taxon>
        <taxon>Tracheophyta</taxon>
        <taxon>Spermatophyta</taxon>
        <taxon>Magnoliopsida</taxon>
        <taxon>eudicotyledons</taxon>
        <taxon>Gunneridae</taxon>
        <taxon>Pentapetalae</taxon>
        <taxon>Dilleniales</taxon>
        <taxon>Dilleniaceae</taxon>
        <taxon>Dillenia</taxon>
    </lineage>
</organism>
<proteinExistence type="inferred from homology"/>
<evidence type="ECO:0000256" key="4">
    <source>
        <dbReference type="SAM" id="Phobius"/>
    </source>
</evidence>
<gene>
    <name evidence="5" type="ORF">RJ641_034731</name>
</gene>
<keyword evidence="4" id="KW-0812">Transmembrane</keyword>
<comment type="caution">
    <text evidence="5">The sequence shown here is derived from an EMBL/GenBank/DDBJ whole genome shotgun (WGS) entry which is preliminary data.</text>
</comment>
<keyword evidence="3" id="KW-0408">Iron</keyword>
<accession>A0AAN8ZDZ0</accession>
<dbReference type="Proteomes" id="UP001370490">
    <property type="component" value="Unassembled WGS sequence"/>
</dbReference>
<keyword evidence="4" id="KW-1133">Transmembrane helix</keyword>
<protein>
    <recommendedName>
        <fullName evidence="7">Cytochrome P450</fullName>
    </recommendedName>
</protein>
<dbReference type="PANTHER" id="PTHR47955">
    <property type="entry name" value="CYTOCHROME P450 FAMILY 71 PROTEIN"/>
    <property type="match status" value="1"/>
</dbReference>
<dbReference type="PANTHER" id="PTHR47955:SF11">
    <property type="entry name" value="4-HYDROXYPHENYLACETALDEHYDE OXIME MONOOXYGENASE"/>
    <property type="match status" value="1"/>
</dbReference>
<dbReference type="EMBL" id="JBAMMX010000008">
    <property type="protein sequence ID" value="KAK6934576.1"/>
    <property type="molecule type" value="Genomic_DNA"/>
</dbReference>
<dbReference type="AlphaFoldDB" id="A0AAN8ZDZ0"/>
<reference evidence="5 6" key="1">
    <citation type="submission" date="2023-12" db="EMBL/GenBank/DDBJ databases">
        <title>A high-quality genome assembly for Dillenia turbinata (Dilleniales).</title>
        <authorList>
            <person name="Chanderbali A."/>
        </authorList>
    </citation>
    <scope>NUCLEOTIDE SEQUENCE [LARGE SCALE GENOMIC DNA]</scope>
    <source>
        <strain evidence="5">LSX21</strain>
        <tissue evidence="5">Leaf</tissue>
    </source>
</reference>
<keyword evidence="2" id="KW-0479">Metal-binding</keyword>
<keyword evidence="6" id="KW-1185">Reference proteome</keyword>
<evidence type="ECO:0000313" key="5">
    <source>
        <dbReference type="EMBL" id="KAK6934576.1"/>
    </source>
</evidence>
<name>A0AAN8ZDZ0_9MAGN</name>
<feature type="transmembrane region" description="Helical" evidence="4">
    <location>
        <begin position="6"/>
        <end position="24"/>
    </location>
</feature>
<comment type="similarity">
    <text evidence="1">Belongs to the cytochrome P450 family.</text>
</comment>
<dbReference type="GO" id="GO:0046872">
    <property type="term" value="F:metal ion binding"/>
    <property type="evidence" value="ECO:0007669"/>
    <property type="project" value="UniProtKB-KW"/>
</dbReference>
<evidence type="ECO:0000313" key="6">
    <source>
        <dbReference type="Proteomes" id="UP001370490"/>
    </source>
</evidence>
<evidence type="ECO:0008006" key="7">
    <source>
        <dbReference type="Google" id="ProtNLM"/>
    </source>
</evidence>
<keyword evidence="4" id="KW-0472">Membrane</keyword>
<sequence length="64" mass="7173">MEISLLSFPTLLTLFLLLFTALILRTRSKISNQNVPPGPPKLPILGNIHHLADSLPHHRLRDLA</sequence>
<evidence type="ECO:0000256" key="2">
    <source>
        <dbReference type="ARBA" id="ARBA00022723"/>
    </source>
</evidence>